<proteinExistence type="predicted"/>
<name>A4TU23_9PROT</name>
<dbReference type="EMBL" id="CU459003">
    <property type="protein sequence ID" value="CAM74130.1"/>
    <property type="molecule type" value="Genomic_DNA"/>
</dbReference>
<organism evidence="1">
    <name type="scientific">Magnetospirillum gryphiswaldense</name>
    <dbReference type="NCBI Taxonomy" id="55518"/>
    <lineage>
        <taxon>Bacteria</taxon>
        <taxon>Pseudomonadati</taxon>
        <taxon>Pseudomonadota</taxon>
        <taxon>Alphaproteobacteria</taxon>
        <taxon>Rhodospirillales</taxon>
        <taxon>Rhodospirillaceae</taxon>
        <taxon>Magnetospirillum</taxon>
    </lineage>
</organism>
<reference evidence="1" key="1">
    <citation type="journal article" date="2007" name="J. Bacteriol.">
        <title>Comparative genome analysis of four magnetotactic bacteria reveals a complex set of group-specific genes implicated in magnetosome biomineralization and function.</title>
        <authorList>
            <person name="Richter M."/>
            <person name="Kube M."/>
            <person name="Bazylinski D.A."/>
            <person name="Lombardot T."/>
            <person name="Gloeckner F.O."/>
            <person name="Reinhardt R."/>
            <person name="Schueler D."/>
        </authorList>
    </citation>
    <scope>NUCLEOTIDE SEQUENCE</scope>
    <source>
        <strain evidence="1">MSR-1</strain>
    </source>
</reference>
<evidence type="ECO:0000313" key="1">
    <source>
        <dbReference type="EMBL" id="CAM74130.1"/>
    </source>
</evidence>
<sequence length="42" mass="4710">MQEISAKDVFSFIYLAGPSPPIALFMGPKNEITLWLLLLSWA</sequence>
<dbReference type="AlphaFoldDB" id="A4TU23"/>
<protein>
    <submittedName>
        <fullName evidence="1">Uncharacterized protein</fullName>
    </submittedName>
</protein>
<accession>A4TU23</accession>
<gene>
    <name evidence="1" type="ORF">MGR_2062</name>
</gene>